<keyword evidence="5" id="KW-0175">Coiled coil</keyword>
<feature type="domain" description="Plus3" evidence="8">
    <location>
        <begin position="429"/>
        <end position="562"/>
    </location>
</feature>
<organism evidence="10">
    <name type="scientific">Daucus carota subsp. sativus</name>
    <name type="common">Carrot</name>
    <dbReference type="NCBI Taxonomy" id="79200"/>
    <lineage>
        <taxon>Eukaryota</taxon>
        <taxon>Viridiplantae</taxon>
        <taxon>Streptophyta</taxon>
        <taxon>Embryophyta</taxon>
        <taxon>Tracheophyta</taxon>
        <taxon>Spermatophyta</taxon>
        <taxon>Magnoliopsida</taxon>
        <taxon>eudicotyledons</taxon>
        <taxon>Gunneridae</taxon>
        <taxon>Pentapetalae</taxon>
        <taxon>asterids</taxon>
        <taxon>campanulids</taxon>
        <taxon>Apiales</taxon>
        <taxon>Apiaceae</taxon>
        <taxon>Apioideae</taxon>
        <taxon>Scandiceae</taxon>
        <taxon>Daucinae</taxon>
        <taxon>Daucus</taxon>
        <taxon>Daucus sect. Daucus</taxon>
    </lineage>
</organism>
<dbReference type="InterPro" id="IPR001965">
    <property type="entry name" value="Znf_PHD"/>
</dbReference>
<comment type="caution">
    <text evidence="10">The sequence shown here is derived from an EMBL/GenBank/DDBJ whole genome shotgun (WGS) entry which is preliminary data.</text>
</comment>
<keyword evidence="2" id="KW-0863">Zinc-finger</keyword>
<feature type="compositionally biased region" description="Basic and acidic residues" evidence="6">
    <location>
        <begin position="631"/>
        <end position="656"/>
    </location>
</feature>
<dbReference type="InterPro" id="IPR036885">
    <property type="entry name" value="SWIB_MDM2_dom_sf"/>
</dbReference>
<dbReference type="Gene3D" id="3.90.70.200">
    <property type="entry name" value="Plus-3 domain"/>
    <property type="match status" value="1"/>
</dbReference>
<gene>
    <name evidence="10" type="ORF">DCAR_017341</name>
</gene>
<dbReference type="SMART" id="SM00444">
    <property type="entry name" value="GYF"/>
    <property type="match status" value="1"/>
</dbReference>
<feature type="region of interest" description="Disordered" evidence="6">
    <location>
        <begin position="590"/>
        <end position="670"/>
    </location>
</feature>
<dbReference type="InterPro" id="IPR003169">
    <property type="entry name" value="GYF"/>
</dbReference>
<evidence type="ECO:0000256" key="5">
    <source>
        <dbReference type="SAM" id="Coils"/>
    </source>
</evidence>
<feature type="domain" description="DM2" evidence="9">
    <location>
        <begin position="288"/>
        <end position="371"/>
    </location>
</feature>
<dbReference type="GO" id="GO:0008270">
    <property type="term" value="F:zinc ion binding"/>
    <property type="evidence" value="ECO:0007669"/>
    <property type="project" value="UniProtKB-KW"/>
</dbReference>
<dbReference type="CDD" id="cd00072">
    <property type="entry name" value="GYF"/>
    <property type="match status" value="1"/>
</dbReference>
<evidence type="ECO:0000256" key="4">
    <source>
        <dbReference type="ARBA" id="ARBA00023125"/>
    </source>
</evidence>
<dbReference type="SUPFAM" id="SSF55277">
    <property type="entry name" value="GYF domain"/>
    <property type="match status" value="1"/>
</dbReference>
<dbReference type="CDD" id="cd10567">
    <property type="entry name" value="SWIB-MDM2_like"/>
    <property type="match status" value="1"/>
</dbReference>
<dbReference type="SUPFAM" id="SSF57903">
    <property type="entry name" value="FYVE/PHD zinc finger"/>
    <property type="match status" value="1"/>
</dbReference>
<dbReference type="InterPro" id="IPR035445">
    <property type="entry name" value="GYF-like_dom_sf"/>
</dbReference>
<evidence type="ECO:0008006" key="11">
    <source>
        <dbReference type="Google" id="ProtNLM"/>
    </source>
</evidence>
<dbReference type="STRING" id="79200.A0A161XR63"/>
<dbReference type="PROSITE" id="PS51925">
    <property type="entry name" value="SWIB_MDM2"/>
    <property type="match status" value="1"/>
</dbReference>
<keyword evidence="1" id="KW-0479">Metal-binding</keyword>
<protein>
    <recommendedName>
        <fullName evidence="11">GYF domain-containing protein</fullName>
    </recommendedName>
</protein>
<dbReference type="PROSITE" id="PS01359">
    <property type="entry name" value="ZF_PHD_1"/>
    <property type="match status" value="1"/>
</dbReference>
<dbReference type="InterPro" id="IPR019786">
    <property type="entry name" value="Zinc_finger_PHD-type_CS"/>
</dbReference>
<dbReference type="Gene3D" id="3.30.1490.40">
    <property type="match status" value="1"/>
</dbReference>
<proteinExistence type="predicted"/>
<feature type="compositionally biased region" description="Polar residues" evidence="6">
    <location>
        <begin position="657"/>
        <end position="670"/>
    </location>
</feature>
<evidence type="ECO:0000256" key="3">
    <source>
        <dbReference type="ARBA" id="ARBA00022833"/>
    </source>
</evidence>
<dbReference type="Pfam" id="PF02201">
    <property type="entry name" value="SWIB"/>
    <property type="match status" value="1"/>
</dbReference>
<keyword evidence="3" id="KW-0862">Zinc</keyword>
<dbReference type="CDD" id="cd15568">
    <property type="entry name" value="PHD5_NSD"/>
    <property type="match status" value="1"/>
</dbReference>
<evidence type="ECO:0000259" key="8">
    <source>
        <dbReference type="PROSITE" id="PS51360"/>
    </source>
</evidence>
<dbReference type="FunFam" id="3.30.40.10:FF:000303">
    <property type="entry name" value="Zinc finger CCCH domain-containing protein 19"/>
    <property type="match status" value="1"/>
</dbReference>
<dbReference type="PANTHER" id="PTHR46695:SF4">
    <property type="entry name" value="ZINC FINGER CCCH DOMAIN-CONTAINING PROTEIN 44"/>
    <property type="match status" value="1"/>
</dbReference>
<dbReference type="SUPFAM" id="SSF47592">
    <property type="entry name" value="SWIB/MDM2 domain"/>
    <property type="match status" value="1"/>
</dbReference>
<evidence type="ECO:0000259" key="9">
    <source>
        <dbReference type="PROSITE" id="PS51925"/>
    </source>
</evidence>
<evidence type="ECO:0000256" key="6">
    <source>
        <dbReference type="SAM" id="MobiDB-lite"/>
    </source>
</evidence>
<feature type="domain" description="GYF" evidence="7">
    <location>
        <begin position="737"/>
        <end position="790"/>
    </location>
</feature>
<dbReference type="PROSITE" id="PS51360">
    <property type="entry name" value="PLUS3"/>
    <property type="match status" value="1"/>
</dbReference>
<dbReference type="Gene3D" id="3.30.40.10">
    <property type="entry name" value="Zinc/RING finger domain, C3HC4 (zinc finger)"/>
    <property type="match status" value="1"/>
</dbReference>
<dbReference type="InterPro" id="IPR013083">
    <property type="entry name" value="Znf_RING/FYVE/PHD"/>
</dbReference>
<dbReference type="AlphaFoldDB" id="A0A161XR63"/>
<dbReference type="PROSITE" id="PS50829">
    <property type="entry name" value="GYF"/>
    <property type="match status" value="1"/>
</dbReference>
<dbReference type="InterPro" id="IPR004343">
    <property type="entry name" value="Plus-3_dom"/>
</dbReference>
<dbReference type="SMART" id="SM00719">
    <property type="entry name" value="Plus3"/>
    <property type="match status" value="1"/>
</dbReference>
<evidence type="ECO:0000259" key="7">
    <source>
        <dbReference type="PROSITE" id="PS50829"/>
    </source>
</evidence>
<feature type="compositionally biased region" description="Acidic residues" evidence="6">
    <location>
        <begin position="608"/>
        <end position="618"/>
    </location>
</feature>
<dbReference type="OMA" id="TEFTRMN"/>
<dbReference type="EMBL" id="LNRQ01000005">
    <property type="protein sequence ID" value="KZM94096.1"/>
    <property type="molecule type" value="Genomic_DNA"/>
</dbReference>
<evidence type="ECO:0000256" key="1">
    <source>
        <dbReference type="ARBA" id="ARBA00022723"/>
    </source>
</evidence>
<evidence type="ECO:0000313" key="10">
    <source>
        <dbReference type="EMBL" id="KZM94096.1"/>
    </source>
</evidence>
<dbReference type="SMART" id="SM00151">
    <property type="entry name" value="SWIB"/>
    <property type="match status" value="1"/>
</dbReference>
<name>A0A161XR63_DAUCS</name>
<evidence type="ECO:0000256" key="2">
    <source>
        <dbReference type="ARBA" id="ARBA00022771"/>
    </source>
</evidence>
<feature type="coiled-coil region" evidence="5">
    <location>
        <begin position="559"/>
        <end position="586"/>
    </location>
</feature>
<dbReference type="InterPro" id="IPR019835">
    <property type="entry name" value="SWIB_domain"/>
</dbReference>
<reference evidence="10" key="1">
    <citation type="journal article" date="2016" name="Nat. Genet.">
        <title>A high-quality carrot genome assembly provides new insights into carotenoid accumulation and asterid genome evolution.</title>
        <authorList>
            <person name="Iorizzo M."/>
            <person name="Ellison S."/>
            <person name="Senalik D."/>
            <person name="Zeng P."/>
            <person name="Satapoomin P."/>
            <person name="Huang J."/>
            <person name="Bowman M."/>
            <person name="Iovene M."/>
            <person name="Sanseverino W."/>
            <person name="Cavagnaro P."/>
            <person name="Yildiz M."/>
            <person name="Macko-Podgorni A."/>
            <person name="Moranska E."/>
            <person name="Grzebelus E."/>
            <person name="Grzebelus D."/>
            <person name="Ashrafi H."/>
            <person name="Zheng Z."/>
            <person name="Cheng S."/>
            <person name="Spooner D."/>
            <person name="Van Deynze A."/>
            <person name="Simon P."/>
        </authorList>
    </citation>
    <scope>NUCLEOTIDE SEQUENCE [LARGE SCALE GENOMIC DNA]</scope>
    <source>
        <tissue evidence="10">Leaf</tissue>
    </source>
</reference>
<dbReference type="InterPro" id="IPR003121">
    <property type="entry name" value="SWIB_MDM2_domain"/>
</dbReference>
<dbReference type="Gramene" id="KZM94096">
    <property type="protein sequence ID" value="KZM94096"/>
    <property type="gene ID" value="DCAR_017341"/>
</dbReference>
<dbReference type="SMART" id="SM00249">
    <property type="entry name" value="PHD"/>
    <property type="match status" value="1"/>
</dbReference>
<sequence length="1195" mass="132257">MTDQNGLTSTNSTGLDDSKLVGVPMTVAGDSAVADQMAVFPVEVKPEFKRKRGRPPRSQAKPPPVKKMKDDEDVCFICFDGGSLVLCDRRACPKAYHPACIKRDEEFFRSNAKWNCGWHICTVCQKAAHYMCYTCPFSLCKGCTRDSSFLCVRGNKGFCTTCMKVIMMIENKEQSDKETAQVDFDDSRNWEHLFKLYWISLKDELSLTSKELAEAKSPWKEFSLASARKQSFNVHGSTNNFTSAVVDISSGHVKVNDSTGQNSSESIKLLNKASLSTGQLYNDNGKSSEGRTNWASKQLLDFVAYMKNGDTSVLSPFDVQVLVLEYIKRNNLHDPCERSHVLCDQRLETLFGKSRVGHIELPKLLDFHFLMKQQPENDDFVRGRVDDVDAVQVPSDRSNSNLMSNDKKHNTRKKAAECTLQASLNAYAAITVSNINLIYMRRSLMENLIQVKEKFHEMVVGSLVRIRISGDEHKQDMYRLVQVVGTTKVSVPYKIGNTTSDIMLEILNLDKKEVTSIDAISNQDLSEEDCRRLRQSIKCGLVKRFTVGEIQKKAKQLQVAKLNDSLEAEMLQLNQLRDRAKKIQLLKAPEERQRRLSQIPEVCSDPNMDPDYESEEDAGEHGHHVKPCNPEYDREGSETVSLRKRDVSGDSSDRRCNSSSPPLEGSQNVCATSYPDKEESAAKALQRLSEGKFACRSNSLERGGCNRQAVATSNITSEASSAPLSDGNTLFAPNAEMKLWHYRDPRGSIQGPFSIVELQRWSTTGYFPLDMRIWANDKLGDSVLLTDALKDHFHKALPGLNDMSSQLREAGGTPNNKLCNSSSVLSNNTNAADDRRQSGGNWHGNIGAVDSIGKTDVVGSDRLATQSSTWTAPIVSYDKDITAGTASQNQDSFKGSNNLCYKPLEVHSQLSSSTFASRDYATHPHELNSKVRSCNSDPDPKISLSQGTTVCNNTGEVLGNHCSSQGFVGQSSEKGLGHSPVSFLPNNLDLNSVFCPTKSTDSPDQSGEIIENKESVSSSVNVHDPYIRDQPNFTLMINNNDQKNLAVEKKQPVTLNISVQDTAPSWSSTSSIMLSRSQAPEITDKWAGYSSAPMKHSVEWDSNLNPVSSSLPDHVGTTTPRSCEPTHFTLLNPASNFSSWQTPGSEPIEFSTLAEESVSDLLAEVDAMESQCGMASPTSMMNYGDDLINLNLEIA</sequence>
<dbReference type="InterPro" id="IPR036128">
    <property type="entry name" value="Plus3-like_sf"/>
</dbReference>
<dbReference type="InterPro" id="IPR011011">
    <property type="entry name" value="Znf_FYVE_PHD"/>
</dbReference>
<dbReference type="Pfam" id="PF02213">
    <property type="entry name" value="GYF"/>
    <property type="match status" value="1"/>
</dbReference>
<accession>A0A161XR63</accession>
<dbReference type="SUPFAM" id="SSF159042">
    <property type="entry name" value="Plus3-like"/>
    <property type="match status" value="1"/>
</dbReference>
<dbReference type="PANTHER" id="PTHR46695">
    <property type="entry name" value="ZINC FINGER CCCH DOMAIN-CONTAINING PROTEIN 44-RELATED"/>
    <property type="match status" value="1"/>
</dbReference>
<feature type="region of interest" description="Disordered" evidence="6">
    <location>
        <begin position="1"/>
        <end position="20"/>
    </location>
</feature>
<dbReference type="Pfam" id="PF03126">
    <property type="entry name" value="Plus-3"/>
    <property type="match status" value="1"/>
</dbReference>
<feature type="compositionally biased region" description="Polar residues" evidence="6">
    <location>
        <begin position="1"/>
        <end position="15"/>
    </location>
</feature>
<dbReference type="GO" id="GO:0003677">
    <property type="term" value="F:DNA binding"/>
    <property type="evidence" value="ECO:0007669"/>
    <property type="project" value="UniProtKB-KW"/>
</dbReference>
<keyword evidence="4" id="KW-0238">DNA-binding</keyword>
<dbReference type="Gene3D" id="1.10.245.10">
    <property type="entry name" value="SWIB/MDM2 domain"/>
    <property type="match status" value="1"/>
</dbReference>